<reference evidence="3 4" key="1">
    <citation type="submission" date="2016-04" db="EMBL/GenBank/DDBJ databases">
        <title>Chloroflexus islandicus sp. nov., a thermophilic filamentous anoxygenic phototrophic bacterium from geyser Strokkur (Iceland).</title>
        <authorList>
            <person name="Gaisin V.A."/>
            <person name="Kalashnikov A.M."/>
            <person name="Sukhacheva M.V."/>
            <person name="Grouzdev D.S."/>
            <person name="Ivanov T.M."/>
            <person name="Kuznetsov B."/>
            <person name="Gorlenko V.M."/>
        </authorList>
    </citation>
    <scope>NUCLEOTIDE SEQUENCE [LARGE SCALE GENOMIC DNA]</scope>
    <source>
        <strain evidence="4">isl-2</strain>
    </source>
</reference>
<dbReference type="Proteomes" id="UP000078287">
    <property type="component" value="Unassembled WGS sequence"/>
</dbReference>
<dbReference type="GO" id="GO:0004175">
    <property type="term" value="F:endopeptidase activity"/>
    <property type="evidence" value="ECO:0007669"/>
    <property type="project" value="UniProtKB-ARBA"/>
</dbReference>
<protein>
    <submittedName>
        <fullName evidence="3">Abortive infection protein</fullName>
    </submittedName>
</protein>
<dbReference type="RefSeq" id="WP_066785804.1">
    <property type="nucleotide sequence ID" value="NZ_LWQS01000044.1"/>
</dbReference>
<organism evidence="3 4">
    <name type="scientific">Chloroflexus islandicus</name>
    <dbReference type="NCBI Taxonomy" id="1707952"/>
    <lineage>
        <taxon>Bacteria</taxon>
        <taxon>Bacillati</taxon>
        <taxon>Chloroflexota</taxon>
        <taxon>Chloroflexia</taxon>
        <taxon>Chloroflexales</taxon>
        <taxon>Chloroflexineae</taxon>
        <taxon>Chloroflexaceae</taxon>
        <taxon>Chloroflexus</taxon>
    </lineage>
</organism>
<feature type="transmembrane region" description="Helical" evidence="1">
    <location>
        <begin position="48"/>
        <end position="72"/>
    </location>
</feature>
<dbReference type="GO" id="GO:0080120">
    <property type="term" value="P:CAAX-box protein maturation"/>
    <property type="evidence" value="ECO:0007669"/>
    <property type="project" value="UniProtKB-ARBA"/>
</dbReference>
<keyword evidence="1" id="KW-0472">Membrane</keyword>
<sequence length="231" mass="24803">MRAPALTPSSSGALLRDPRLRWGFGLVAAVWVLGLIGGLSGFTEWPALFLYVLGGLGVAIWLGRAAGGWASIGVTRANLRAATIWGGGIGAALMLLDWVNTFFYYRSGGAPMEAMETILVGMGLLYLFPVLVLAEELLWRGVLLLGLRDAGFNSHLTVAITTLLYALNHLFVAPVPMFERWLMVGMALPIGVIGGYLVLRTRNVWAAVWLHGLSIVAMVADIFIIPALARG</sequence>
<dbReference type="Pfam" id="PF02517">
    <property type="entry name" value="Rce1-like"/>
    <property type="match status" value="1"/>
</dbReference>
<accession>A0A178MCJ1</accession>
<dbReference type="OrthoDB" id="153006at2"/>
<feature type="transmembrane region" description="Helical" evidence="1">
    <location>
        <begin position="117"/>
        <end position="134"/>
    </location>
</feature>
<feature type="transmembrane region" description="Helical" evidence="1">
    <location>
        <begin position="155"/>
        <end position="175"/>
    </location>
</feature>
<evidence type="ECO:0000256" key="1">
    <source>
        <dbReference type="SAM" id="Phobius"/>
    </source>
</evidence>
<dbReference type="EMBL" id="LWQS01000044">
    <property type="protein sequence ID" value="OAN46479.1"/>
    <property type="molecule type" value="Genomic_DNA"/>
</dbReference>
<evidence type="ECO:0000313" key="3">
    <source>
        <dbReference type="EMBL" id="OAN46479.1"/>
    </source>
</evidence>
<feature type="transmembrane region" description="Helical" evidence="1">
    <location>
        <begin position="20"/>
        <end position="42"/>
    </location>
</feature>
<feature type="transmembrane region" description="Helical" evidence="1">
    <location>
        <begin position="206"/>
        <end position="229"/>
    </location>
</feature>
<comment type="caution">
    <text evidence="3">The sequence shown here is derived from an EMBL/GenBank/DDBJ whole genome shotgun (WGS) entry which is preliminary data.</text>
</comment>
<keyword evidence="1" id="KW-1133">Transmembrane helix</keyword>
<feature type="transmembrane region" description="Helical" evidence="1">
    <location>
        <begin position="84"/>
        <end position="105"/>
    </location>
</feature>
<dbReference type="AlphaFoldDB" id="A0A178MCJ1"/>
<evidence type="ECO:0000259" key="2">
    <source>
        <dbReference type="Pfam" id="PF02517"/>
    </source>
</evidence>
<keyword evidence="4" id="KW-1185">Reference proteome</keyword>
<keyword evidence="1" id="KW-0812">Transmembrane</keyword>
<gene>
    <name evidence="3" type="ORF">A6A03_12480</name>
</gene>
<dbReference type="InterPro" id="IPR003675">
    <property type="entry name" value="Rce1/LyrA-like_dom"/>
</dbReference>
<feature type="transmembrane region" description="Helical" evidence="1">
    <location>
        <begin position="181"/>
        <end position="199"/>
    </location>
</feature>
<feature type="domain" description="CAAX prenyl protease 2/Lysostaphin resistance protein A-like" evidence="2">
    <location>
        <begin position="124"/>
        <end position="213"/>
    </location>
</feature>
<evidence type="ECO:0000313" key="4">
    <source>
        <dbReference type="Proteomes" id="UP000078287"/>
    </source>
</evidence>
<name>A0A178MCJ1_9CHLR</name>
<proteinExistence type="predicted"/>